<proteinExistence type="predicted"/>
<sequence length="106" mass="11951">ILEYAETAREESEIMKSDPDFFYSWPRFVTLAEQLRSQNAIASPSGSERDQRIAVRAGQLLFEGIDLISYIASVRVPMPKSAREYLEDLSLFETELTNTSLKTASG</sequence>
<evidence type="ECO:0000313" key="1">
    <source>
        <dbReference type="EMBL" id="SVA51527.1"/>
    </source>
</evidence>
<organism evidence="1">
    <name type="scientific">marine metagenome</name>
    <dbReference type="NCBI Taxonomy" id="408172"/>
    <lineage>
        <taxon>unclassified sequences</taxon>
        <taxon>metagenomes</taxon>
        <taxon>ecological metagenomes</taxon>
    </lineage>
</organism>
<feature type="non-terminal residue" evidence="1">
    <location>
        <position position="1"/>
    </location>
</feature>
<name>A0A381WHV0_9ZZZZ</name>
<accession>A0A381WHV0</accession>
<reference evidence="1" key="1">
    <citation type="submission" date="2018-05" db="EMBL/GenBank/DDBJ databases">
        <authorList>
            <person name="Lanie J.A."/>
            <person name="Ng W.-L."/>
            <person name="Kazmierczak K.M."/>
            <person name="Andrzejewski T.M."/>
            <person name="Davidsen T.M."/>
            <person name="Wayne K.J."/>
            <person name="Tettelin H."/>
            <person name="Glass J.I."/>
            <person name="Rusch D."/>
            <person name="Podicherti R."/>
            <person name="Tsui H.-C.T."/>
            <person name="Winkler M.E."/>
        </authorList>
    </citation>
    <scope>NUCLEOTIDE SEQUENCE</scope>
</reference>
<protein>
    <submittedName>
        <fullName evidence="1">Uncharacterized protein</fullName>
    </submittedName>
</protein>
<gene>
    <name evidence="1" type="ORF">METZ01_LOCUS104381</name>
</gene>
<dbReference type="EMBL" id="UINC01011716">
    <property type="protein sequence ID" value="SVA51527.1"/>
    <property type="molecule type" value="Genomic_DNA"/>
</dbReference>
<dbReference type="AlphaFoldDB" id="A0A381WHV0"/>